<evidence type="ECO:0000256" key="1">
    <source>
        <dbReference type="ARBA" id="ARBA00022485"/>
    </source>
</evidence>
<dbReference type="GeneID" id="93091468"/>
<dbReference type="Gene3D" id="3.30.70.20">
    <property type="match status" value="2"/>
</dbReference>
<keyword evidence="2" id="KW-0479">Metal-binding</keyword>
<dbReference type="EMBL" id="UFVD01000001">
    <property type="protein sequence ID" value="SUX10836.1"/>
    <property type="molecule type" value="Genomic_DNA"/>
</dbReference>
<dbReference type="OrthoDB" id="9808559at2"/>
<dbReference type="InterPro" id="IPR017900">
    <property type="entry name" value="4Fe4S_Fe_S_CS"/>
</dbReference>
<evidence type="ECO:0000256" key="3">
    <source>
        <dbReference type="ARBA" id="ARBA00023004"/>
    </source>
</evidence>
<proteinExistence type="predicted"/>
<dbReference type="STRING" id="32024.GCA_000788295_01502"/>
<dbReference type="PANTHER" id="PTHR43687:SF1">
    <property type="entry name" value="FERREDOXIN III"/>
    <property type="match status" value="1"/>
</dbReference>
<keyword evidence="4" id="KW-0411">Iron-sulfur</keyword>
<evidence type="ECO:0000313" key="7">
    <source>
        <dbReference type="Proteomes" id="UP000254920"/>
    </source>
</evidence>
<dbReference type="AlphaFoldDB" id="A0A381DJJ0"/>
<feature type="domain" description="4Fe-4S ferredoxin-type" evidence="5">
    <location>
        <begin position="414"/>
        <end position="443"/>
    </location>
</feature>
<dbReference type="GO" id="GO:0046872">
    <property type="term" value="F:metal ion binding"/>
    <property type="evidence" value="ECO:0007669"/>
    <property type="project" value="UniProtKB-KW"/>
</dbReference>
<evidence type="ECO:0000256" key="4">
    <source>
        <dbReference type="ARBA" id="ARBA00023014"/>
    </source>
</evidence>
<accession>A0A381DJJ0</accession>
<dbReference type="Pfam" id="PF12838">
    <property type="entry name" value="Fer4_7"/>
    <property type="match status" value="1"/>
</dbReference>
<reference evidence="6 7" key="1">
    <citation type="submission" date="2018-06" db="EMBL/GenBank/DDBJ databases">
        <authorList>
            <consortium name="Pathogen Informatics"/>
            <person name="Doyle S."/>
        </authorList>
    </citation>
    <scope>NUCLEOTIDE SEQUENCE [LARGE SCALE GENOMIC DNA]</scope>
    <source>
        <strain evidence="6 7">NCTC12475</strain>
    </source>
</reference>
<protein>
    <submittedName>
        <fullName evidence="6">Iron-sulfur cluster-binding domain-containing protein</fullName>
    </submittedName>
</protein>
<dbReference type="InterPro" id="IPR017896">
    <property type="entry name" value="4Fe4S_Fe-S-bd"/>
</dbReference>
<evidence type="ECO:0000313" key="6">
    <source>
        <dbReference type="EMBL" id="SUX10836.1"/>
    </source>
</evidence>
<evidence type="ECO:0000259" key="5">
    <source>
        <dbReference type="PROSITE" id="PS51379"/>
    </source>
</evidence>
<dbReference type="PROSITE" id="PS51379">
    <property type="entry name" value="4FE4S_FER_2"/>
    <property type="match status" value="3"/>
</dbReference>
<feature type="domain" description="4Fe-4S ferredoxin-type" evidence="5">
    <location>
        <begin position="229"/>
        <end position="258"/>
    </location>
</feature>
<dbReference type="GO" id="GO:0051539">
    <property type="term" value="F:4 iron, 4 sulfur cluster binding"/>
    <property type="evidence" value="ECO:0007669"/>
    <property type="project" value="UniProtKB-KW"/>
</dbReference>
<sequence length="553" mass="63459">MIEFGYYNENSEKPVLKDNIKFIMDENEEIFISNKQLKNTKIVAKEIDFYLNNSLENTLNKAENVNLLYEARATCFDLAKDVMHSKEIGKNIIIISNSDKNDLKTELEKNDFKVITLKHDEIKFLYGQIGEIYVNIITNNDEYEINCDILLIENAKEYMLKQSGCYEISTLKNSEILNLVKSLSPLTNYRNFITYDEKICQYHERRHEICGKCADICPTVAILKDDEKKQLMFSHIDCIGCGKCVGICPTSAIDFSIMPRNSFNEITNLYKDKIILVVNKNTNFDIKIDLKPNVLPFYVDNIEFLDHVHFMTMLTQSGCSIVLYNDKFSEITMDNINLINQIYEIKFKTKGIYIAQNENELKNALNSANLVPNSYFSYPFLEGNKRADFSKRLEFLIAGDDLGVVKTTQKLRYAKIRINEETCTLCLSCVGACNVDALVADTKDNSIKFNPSLCTACGYCTMSCAEKDTIFIDRGEIELNPSFYSYTTLAKDELFKCIECGKEFATTKAVQKVANMMAPMFKGDEFKTKMLYCCPDCKAKLTIMKQFEESRKI</sequence>
<keyword evidence="3" id="KW-0408">Iron</keyword>
<dbReference type="PANTHER" id="PTHR43687">
    <property type="entry name" value="ADENYLYLSULFATE REDUCTASE, BETA SUBUNIT"/>
    <property type="match status" value="1"/>
</dbReference>
<organism evidence="6 7">
    <name type="scientific">Campylobacter sputorum subsp. sputorum</name>
    <dbReference type="NCBI Taxonomy" id="32024"/>
    <lineage>
        <taxon>Bacteria</taxon>
        <taxon>Pseudomonadati</taxon>
        <taxon>Campylobacterota</taxon>
        <taxon>Epsilonproteobacteria</taxon>
        <taxon>Campylobacterales</taxon>
        <taxon>Campylobacteraceae</taxon>
        <taxon>Campylobacter</taxon>
    </lineage>
</organism>
<keyword evidence="1" id="KW-0004">4Fe-4S</keyword>
<keyword evidence="7" id="KW-1185">Reference proteome</keyword>
<gene>
    <name evidence="6" type="ORF">NCTC12475_01047</name>
</gene>
<evidence type="ECO:0000256" key="2">
    <source>
        <dbReference type="ARBA" id="ARBA00022723"/>
    </source>
</evidence>
<dbReference type="SUPFAM" id="SSF54862">
    <property type="entry name" value="4Fe-4S ferredoxins"/>
    <property type="match status" value="2"/>
</dbReference>
<dbReference type="Proteomes" id="UP000254920">
    <property type="component" value="Unassembled WGS sequence"/>
</dbReference>
<dbReference type="RefSeq" id="WP_089183197.1">
    <property type="nucleotide sequence ID" value="NZ_CP043427.1"/>
</dbReference>
<name>A0A381DJJ0_9BACT</name>
<feature type="domain" description="4Fe-4S ferredoxin-type" evidence="5">
    <location>
        <begin position="445"/>
        <end position="475"/>
    </location>
</feature>
<dbReference type="InterPro" id="IPR050572">
    <property type="entry name" value="Fe-S_Ferredoxin"/>
</dbReference>
<dbReference type="Pfam" id="PF13237">
    <property type="entry name" value="Fer4_10"/>
    <property type="match status" value="1"/>
</dbReference>
<dbReference type="PROSITE" id="PS00198">
    <property type="entry name" value="4FE4S_FER_1"/>
    <property type="match status" value="1"/>
</dbReference>